<evidence type="ECO:0000256" key="1">
    <source>
        <dbReference type="ARBA" id="ARBA00007068"/>
    </source>
</evidence>
<dbReference type="Pfam" id="PF03576">
    <property type="entry name" value="Peptidase_S58"/>
    <property type="match status" value="1"/>
</dbReference>
<keyword evidence="3" id="KW-0378">Hydrolase</keyword>
<reference evidence="3 4" key="1">
    <citation type="submission" date="2017-07" db="EMBL/GenBank/DDBJ databases">
        <title>Sandarakinorhabdus cyanobacteriorum sp. nov., a novel bacterium isolated from cyanobacterial aggregates in a eutrophic lake.</title>
        <authorList>
            <person name="Cai H."/>
        </authorList>
    </citation>
    <scope>NUCLEOTIDE SEQUENCE [LARGE SCALE GENOMIC DNA]</scope>
    <source>
        <strain evidence="3 4">TH057</strain>
    </source>
</reference>
<feature type="chain" id="PRO_5012129291" evidence="2">
    <location>
        <begin position="18"/>
        <end position="368"/>
    </location>
</feature>
<comment type="caution">
    <text evidence="3">The sequence shown here is derived from an EMBL/GenBank/DDBJ whole genome shotgun (WGS) entry which is preliminary data.</text>
</comment>
<keyword evidence="3" id="KW-0031">Aminopeptidase</keyword>
<gene>
    <name evidence="3" type="ORF">CHU93_06210</name>
</gene>
<dbReference type="EMBL" id="NOXT01000098">
    <property type="protein sequence ID" value="OYQ30866.1"/>
    <property type="molecule type" value="Genomic_DNA"/>
</dbReference>
<sequence>MRILMATLLMMISPATAPASAMRARDLGIAPGPLPTGPLNAITDVPGVLVGQVTIDRGDTIRTGVTAILPHGGNLFADKVPAAIVVANGFGKLMGLSQVQELGEIETPILLTNTLNVAEAASAIITHTLAQPGNEAVRSVNAVVGETNDGGLNDIRARAVTPADALRAITSANTGPVAEGAVGAGRGTIAFGWKGGIGTSSRRTPDGFTVGVLVQSNYGGRLILAGAAVPPPPAEKPAGADGSIMIVVATDAPLSDRNLKRLAARAMVGLSRTGSAFSNGSGDYAIAVSVHPDVRRTPARRAAITAYPELGNEAMSPLFVAVADATEEAIANSLLMATAVESRDPATGQTRRVPALPADLVRQRLQAR</sequence>
<dbReference type="GO" id="GO:0004177">
    <property type="term" value="F:aminopeptidase activity"/>
    <property type="evidence" value="ECO:0007669"/>
    <property type="project" value="UniProtKB-KW"/>
</dbReference>
<organism evidence="3 4">
    <name type="scientific">Sandarakinorhabdus cyanobacteriorum</name>
    <dbReference type="NCBI Taxonomy" id="1981098"/>
    <lineage>
        <taxon>Bacteria</taxon>
        <taxon>Pseudomonadati</taxon>
        <taxon>Pseudomonadota</taxon>
        <taxon>Alphaproteobacteria</taxon>
        <taxon>Sphingomonadales</taxon>
        <taxon>Sphingosinicellaceae</taxon>
        <taxon>Sandarakinorhabdus</taxon>
    </lineage>
</organism>
<dbReference type="SUPFAM" id="SSF56266">
    <property type="entry name" value="DmpA/ArgJ-like"/>
    <property type="match status" value="1"/>
</dbReference>
<keyword evidence="3" id="KW-0645">Protease</keyword>
<dbReference type="Gene3D" id="3.60.70.12">
    <property type="entry name" value="L-amino peptidase D-ALA esterase/amidase"/>
    <property type="match status" value="1"/>
</dbReference>
<evidence type="ECO:0000313" key="3">
    <source>
        <dbReference type="EMBL" id="OYQ30866.1"/>
    </source>
</evidence>
<feature type="signal peptide" evidence="2">
    <location>
        <begin position="1"/>
        <end position="17"/>
    </location>
</feature>
<comment type="similarity">
    <text evidence="1">Belongs to the peptidase S58 family.</text>
</comment>
<name>A0A255YNP0_9SPHN</name>
<accession>A0A255YNP0</accession>
<dbReference type="PANTHER" id="PTHR36512">
    <property type="entry name" value="D-AMINOPEPTIDASE"/>
    <property type="match status" value="1"/>
</dbReference>
<protein>
    <submittedName>
        <fullName evidence="3">Aminopeptidase</fullName>
    </submittedName>
</protein>
<dbReference type="Proteomes" id="UP000216991">
    <property type="component" value="Unassembled WGS sequence"/>
</dbReference>
<dbReference type="InterPro" id="IPR005321">
    <property type="entry name" value="Peptidase_S58_DmpA"/>
</dbReference>
<dbReference type="RefSeq" id="WP_094473264.1">
    <property type="nucleotide sequence ID" value="NZ_NOXT01000098.1"/>
</dbReference>
<dbReference type="CDD" id="cd02253">
    <property type="entry name" value="DmpA"/>
    <property type="match status" value="1"/>
</dbReference>
<evidence type="ECO:0000256" key="2">
    <source>
        <dbReference type="SAM" id="SignalP"/>
    </source>
</evidence>
<keyword evidence="2" id="KW-0732">Signal</keyword>
<proteinExistence type="inferred from homology"/>
<evidence type="ECO:0000313" key="4">
    <source>
        <dbReference type="Proteomes" id="UP000216991"/>
    </source>
</evidence>
<dbReference type="OrthoDB" id="9770388at2"/>
<dbReference type="InterPro" id="IPR016117">
    <property type="entry name" value="ArgJ-like_dom_sf"/>
</dbReference>
<dbReference type="PANTHER" id="PTHR36512:SF3">
    <property type="entry name" value="BLR5678 PROTEIN"/>
    <property type="match status" value="1"/>
</dbReference>
<keyword evidence="4" id="KW-1185">Reference proteome</keyword>
<dbReference type="AlphaFoldDB" id="A0A255YNP0"/>